<dbReference type="RefSeq" id="WP_175167922.1">
    <property type="nucleotide sequence ID" value="NZ_CADIKW010000010.1"/>
</dbReference>
<dbReference type="Pfam" id="PF12850">
    <property type="entry name" value="Metallophos_2"/>
    <property type="match status" value="1"/>
</dbReference>
<dbReference type="InterPro" id="IPR011152">
    <property type="entry name" value="Pesterase_MJ0912"/>
</dbReference>
<evidence type="ECO:0000259" key="2">
    <source>
        <dbReference type="Pfam" id="PF12850"/>
    </source>
</evidence>
<evidence type="ECO:0000313" key="4">
    <source>
        <dbReference type="Proteomes" id="UP000494272"/>
    </source>
</evidence>
<dbReference type="EMBL" id="CADIKW010000010">
    <property type="protein sequence ID" value="CAB3898135.1"/>
    <property type="molecule type" value="Genomic_DNA"/>
</dbReference>
<protein>
    <recommendedName>
        <fullName evidence="2">Calcineurin-like phosphoesterase domain-containing protein</fullName>
    </recommendedName>
</protein>
<proteinExistence type="inferred from homology"/>
<gene>
    <name evidence="3" type="ORF">LMG26841_04334</name>
</gene>
<name>A0A6S7E710_9BURK</name>
<dbReference type="Proteomes" id="UP000494272">
    <property type="component" value="Unassembled WGS sequence"/>
</dbReference>
<keyword evidence="4" id="KW-1185">Reference proteome</keyword>
<reference evidence="3 4" key="1">
    <citation type="submission" date="2020-04" db="EMBL/GenBank/DDBJ databases">
        <authorList>
            <person name="De Canck E."/>
        </authorList>
    </citation>
    <scope>NUCLEOTIDE SEQUENCE [LARGE SCALE GENOMIC DNA]</scope>
    <source>
        <strain evidence="3 4">LMG 26841</strain>
    </source>
</reference>
<evidence type="ECO:0000313" key="3">
    <source>
        <dbReference type="EMBL" id="CAB3898135.1"/>
    </source>
</evidence>
<dbReference type="Gene3D" id="3.60.21.10">
    <property type="match status" value="1"/>
</dbReference>
<dbReference type="PANTHER" id="PTHR42850:SF2">
    <property type="entry name" value="BLL5683 PROTEIN"/>
    <property type="match status" value="1"/>
</dbReference>
<accession>A0A6S7E710</accession>
<dbReference type="InterPro" id="IPR024654">
    <property type="entry name" value="Calcineurin-like_PHP_lpxH"/>
</dbReference>
<organism evidence="3 4">
    <name type="scientific">Achromobacter dolens</name>
    <dbReference type="NCBI Taxonomy" id="1287738"/>
    <lineage>
        <taxon>Bacteria</taxon>
        <taxon>Pseudomonadati</taxon>
        <taxon>Pseudomonadota</taxon>
        <taxon>Betaproteobacteria</taxon>
        <taxon>Burkholderiales</taxon>
        <taxon>Alcaligenaceae</taxon>
        <taxon>Achromobacter</taxon>
    </lineage>
</organism>
<dbReference type="PIRSF" id="PIRSF000883">
    <property type="entry name" value="Pesterase_MJ0912"/>
    <property type="match status" value="1"/>
</dbReference>
<feature type="domain" description="Calcineurin-like phosphoesterase" evidence="2">
    <location>
        <begin position="1"/>
        <end position="188"/>
    </location>
</feature>
<dbReference type="AlphaFoldDB" id="A0A6S7E710"/>
<dbReference type="GeneID" id="94357878"/>
<dbReference type="PANTHER" id="PTHR42850">
    <property type="entry name" value="METALLOPHOSPHOESTERASE"/>
    <property type="match status" value="1"/>
</dbReference>
<comment type="similarity">
    <text evidence="1">Belongs to the metallophosphoesterase superfamily. YfcE family.</text>
</comment>
<dbReference type="GO" id="GO:0005737">
    <property type="term" value="C:cytoplasm"/>
    <property type="evidence" value="ECO:0007669"/>
    <property type="project" value="TreeGrafter"/>
</dbReference>
<dbReference type="InterPro" id="IPR029052">
    <property type="entry name" value="Metallo-depent_PP-like"/>
</dbReference>
<dbReference type="InterPro" id="IPR050126">
    <property type="entry name" value="Ap4A_hydrolase"/>
</dbReference>
<sequence>MRLALISDIHGNLPALQTCLEEASRRGCDEVMCLGDVFGYFPDGAECMNRLLASNAACLMGNHEAMLLGGLPLSDAKDEIYQLQRQREMLSPGQLLELRSWLPYMSRTIDSVHILLVHGSPWQPLTEYIYPDSDLSRLDNLPFDAIFMGHTHRPFVKDRHGYLICNVGSCGLPRDFGESAFAIFDTRTRQIEIVRLEQDLEALRERYPGVHPSVYAVLARDNPSRKSI</sequence>
<dbReference type="GO" id="GO:0016791">
    <property type="term" value="F:phosphatase activity"/>
    <property type="evidence" value="ECO:0007669"/>
    <property type="project" value="TreeGrafter"/>
</dbReference>
<dbReference type="SUPFAM" id="SSF56300">
    <property type="entry name" value="Metallo-dependent phosphatases"/>
    <property type="match status" value="1"/>
</dbReference>
<evidence type="ECO:0000256" key="1">
    <source>
        <dbReference type="ARBA" id="ARBA00008950"/>
    </source>
</evidence>